<reference evidence="2" key="1">
    <citation type="submission" date="2022-05" db="EMBL/GenBank/DDBJ databases">
        <authorList>
            <person name="Jo J.-H."/>
            <person name="Im W.-T."/>
        </authorList>
    </citation>
    <scope>NUCLEOTIDE SEQUENCE</scope>
    <source>
        <strain evidence="2">SE220</strain>
    </source>
</reference>
<dbReference type="Proteomes" id="UP001165342">
    <property type="component" value="Unassembled WGS sequence"/>
</dbReference>
<sequence>MNEVFSRIATLSSQLLGKPISFIVSTLLIILWAFSGPMFHYSDTWQLIVNTGTTVLTFLAVFLIQNSQNRDGMAIQAKLDELIHSSRQARNDLVRAEDKSEAQIESLRI</sequence>
<dbReference type="InterPro" id="IPR007251">
    <property type="entry name" value="Iron_permease_Fet4"/>
</dbReference>
<accession>A0ABT0S4F2</accession>
<gene>
    <name evidence="2" type="ORF">LZ538_11710</name>
</gene>
<feature type="transmembrane region" description="Helical" evidence="1">
    <location>
        <begin position="20"/>
        <end position="39"/>
    </location>
</feature>
<keyword evidence="1" id="KW-1133">Transmembrane helix</keyword>
<dbReference type="Pfam" id="PF04120">
    <property type="entry name" value="Iron_permease"/>
    <property type="match status" value="1"/>
</dbReference>
<keyword evidence="3" id="KW-1185">Reference proteome</keyword>
<dbReference type="EMBL" id="JAMGBE010000003">
    <property type="protein sequence ID" value="MCL6730711.1"/>
    <property type="molecule type" value="Genomic_DNA"/>
</dbReference>
<keyword evidence="1" id="KW-0812">Transmembrane</keyword>
<proteinExistence type="predicted"/>
<evidence type="ECO:0000256" key="1">
    <source>
        <dbReference type="SAM" id="Phobius"/>
    </source>
</evidence>
<protein>
    <submittedName>
        <fullName evidence="2">Low affinity iron permease family protein</fullName>
    </submittedName>
</protein>
<keyword evidence="1" id="KW-0472">Membrane</keyword>
<evidence type="ECO:0000313" key="3">
    <source>
        <dbReference type="Proteomes" id="UP001165342"/>
    </source>
</evidence>
<feature type="transmembrane region" description="Helical" evidence="1">
    <location>
        <begin position="45"/>
        <end position="64"/>
    </location>
</feature>
<comment type="caution">
    <text evidence="2">The sequence shown here is derived from an EMBL/GenBank/DDBJ whole genome shotgun (WGS) entry which is preliminary data.</text>
</comment>
<organism evidence="2 3">
    <name type="scientific">Sphingomonas hankyongi</name>
    <dbReference type="NCBI Taxonomy" id="2908209"/>
    <lineage>
        <taxon>Bacteria</taxon>
        <taxon>Pseudomonadati</taxon>
        <taxon>Pseudomonadota</taxon>
        <taxon>Alphaproteobacteria</taxon>
        <taxon>Sphingomonadales</taxon>
        <taxon>Sphingomonadaceae</taxon>
        <taxon>Sphingomonas</taxon>
    </lineage>
</organism>
<dbReference type="RefSeq" id="WP_249832179.1">
    <property type="nucleotide sequence ID" value="NZ_JAMGBE010000003.1"/>
</dbReference>
<evidence type="ECO:0000313" key="2">
    <source>
        <dbReference type="EMBL" id="MCL6730711.1"/>
    </source>
</evidence>
<name>A0ABT0S4F2_9SPHN</name>